<feature type="non-terminal residue" evidence="2">
    <location>
        <position position="71"/>
    </location>
</feature>
<dbReference type="AlphaFoldDB" id="A0A9N9EXM7"/>
<dbReference type="EMBL" id="CAJVPY010008393">
    <property type="protein sequence ID" value="CAG8695131.1"/>
    <property type="molecule type" value="Genomic_DNA"/>
</dbReference>
<protein>
    <submittedName>
        <fullName evidence="2">26417_t:CDS:1</fullName>
    </submittedName>
</protein>
<dbReference type="Proteomes" id="UP000789405">
    <property type="component" value="Unassembled WGS sequence"/>
</dbReference>
<keyword evidence="3" id="KW-1185">Reference proteome</keyword>
<gene>
    <name evidence="2" type="ORF">DERYTH_LOCUS12622</name>
</gene>
<sequence>VSLVFLVAASVVDIGRRRRSHSLMLSVILFILLAVSSFAVCFYWCSVVVYWCCVIAYSSSTLLALLCFGAF</sequence>
<name>A0A9N9EXM7_9GLOM</name>
<feature type="transmembrane region" description="Helical" evidence="1">
    <location>
        <begin position="48"/>
        <end position="68"/>
    </location>
</feature>
<evidence type="ECO:0000256" key="1">
    <source>
        <dbReference type="SAM" id="Phobius"/>
    </source>
</evidence>
<proteinExistence type="predicted"/>
<keyword evidence="1" id="KW-0472">Membrane</keyword>
<accession>A0A9N9EXM7</accession>
<evidence type="ECO:0000313" key="3">
    <source>
        <dbReference type="Proteomes" id="UP000789405"/>
    </source>
</evidence>
<keyword evidence="1" id="KW-0812">Transmembrane</keyword>
<evidence type="ECO:0000313" key="2">
    <source>
        <dbReference type="EMBL" id="CAG8695131.1"/>
    </source>
</evidence>
<reference evidence="2" key="1">
    <citation type="submission" date="2021-06" db="EMBL/GenBank/DDBJ databases">
        <authorList>
            <person name="Kallberg Y."/>
            <person name="Tangrot J."/>
            <person name="Rosling A."/>
        </authorList>
    </citation>
    <scope>NUCLEOTIDE SEQUENCE</scope>
    <source>
        <strain evidence="2">MA453B</strain>
    </source>
</reference>
<organism evidence="2 3">
    <name type="scientific">Dentiscutata erythropus</name>
    <dbReference type="NCBI Taxonomy" id="1348616"/>
    <lineage>
        <taxon>Eukaryota</taxon>
        <taxon>Fungi</taxon>
        <taxon>Fungi incertae sedis</taxon>
        <taxon>Mucoromycota</taxon>
        <taxon>Glomeromycotina</taxon>
        <taxon>Glomeromycetes</taxon>
        <taxon>Diversisporales</taxon>
        <taxon>Gigasporaceae</taxon>
        <taxon>Dentiscutata</taxon>
    </lineage>
</organism>
<feature type="transmembrane region" description="Helical" evidence="1">
    <location>
        <begin position="23"/>
        <end position="42"/>
    </location>
</feature>
<keyword evidence="1" id="KW-1133">Transmembrane helix</keyword>
<comment type="caution">
    <text evidence="2">The sequence shown here is derived from an EMBL/GenBank/DDBJ whole genome shotgun (WGS) entry which is preliminary data.</text>
</comment>